<reference evidence="12" key="1">
    <citation type="submission" date="2021-04" db="EMBL/GenBank/DDBJ databases">
        <authorList>
            <consortium name="Wellcome Sanger Institute Data Sharing"/>
        </authorList>
    </citation>
    <scope>NUCLEOTIDE SEQUENCE [LARGE SCALE GENOMIC DNA]</scope>
</reference>
<dbReference type="OrthoDB" id="1906282at2759"/>
<keyword evidence="7" id="KW-0508">mRNA splicing</keyword>
<dbReference type="GeneTree" id="ENSGT00940000171378"/>
<keyword evidence="4" id="KW-0963">Cytoplasm</keyword>
<comment type="similarity">
    <text evidence="3">Belongs to the TSSC4 family.</text>
</comment>
<keyword evidence="8" id="KW-0539">Nucleus</keyword>
<comment type="function">
    <text evidence="10">Protein associated with the U5 snRNP, during its maturation and its post-splicing recycling and which is required for spliceosomal tri-snRNP complex assembly in the nucleus. Has a molecular sequestering activity and transiently hinders SNRNP200 binding sites for constitutive splicing factors that intervene later during the assembly of the spliceosome and splicing. Together with its molecular sequestering activity, may also function as a molecular adapter and placeholder, coordinating the assembly of the U5 snRNP and its association with the U4/U6 di-snRNP.</text>
</comment>
<proteinExistence type="inferred from homology"/>
<evidence type="ECO:0000256" key="4">
    <source>
        <dbReference type="ARBA" id="ARBA00022490"/>
    </source>
</evidence>
<dbReference type="InterPro" id="IPR029338">
    <property type="entry name" value="TSSC4"/>
</dbReference>
<evidence type="ECO:0000256" key="6">
    <source>
        <dbReference type="ARBA" id="ARBA00022728"/>
    </source>
</evidence>
<accession>A0A3Q1I137</accession>
<dbReference type="InParanoid" id="A0A3Q1I137"/>
<evidence type="ECO:0000313" key="12">
    <source>
        <dbReference type="Ensembl" id="ENSATEP00000013860.2"/>
    </source>
</evidence>
<dbReference type="GO" id="GO:0006397">
    <property type="term" value="P:mRNA processing"/>
    <property type="evidence" value="ECO:0007669"/>
    <property type="project" value="UniProtKB-KW"/>
</dbReference>
<dbReference type="GO" id="GO:0005681">
    <property type="term" value="C:spliceosomal complex"/>
    <property type="evidence" value="ECO:0007669"/>
    <property type="project" value="UniProtKB-KW"/>
</dbReference>
<evidence type="ECO:0000256" key="11">
    <source>
        <dbReference type="SAM" id="MobiDB-lite"/>
    </source>
</evidence>
<keyword evidence="6" id="KW-0747">Spliceosome</keyword>
<dbReference type="Proteomes" id="UP000265040">
    <property type="component" value="Chromosome 3"/>
</dbReference>
<dbReference type="AlphaFoldDB" id="A0A3Q1I137"/>
<dbReference type="GO" id="GO:0008380">
    <property type="term" value="P:RNA splicing"/>
    <property type="evidence" value="ECO:0007669"/>
    <property type="project" value="UniProtKB-KW"/>
</dbReference>
<evidence type="ECO:0000256" key="2">
    <source>
        <dbReference type="ARBA" id="ARBA00004496"/>
    </source>
</evidence>
<evidence type="ECO:0000256" key="1">
    <source>
        <dbReference type="ARBA" id="ARBA00004123"/>
    </source>
</evidence>
<evidence type="ECO:0000313" key="13">
    <source>
        <dbReference type="Proteomes" id="UP000265040"/>
    </source>
</evidence>
<sequence>FLEAVTAAQTPFSLRGGSLAFSDRSHSIFDCLDTQLSSSSLKQDHITNKVFVQPHSSHPSRKTSLPPSTSPTPPKKRGVPDYLVHPERWTCYSLEDVPETSDQDNRRAAHQFLNTPRCVLCCTSLTVMSQCIVVHLYSTSLQPGEKWLVVKISG</sequence>
<keyword evidence="13" id="KW-1185">Reference proteome</keyword>
<keyword evidence="5" id="KW-0507">mRNA processing</keyword>
<dbReference type="Ensembl" id="ENSATET00000014079.2">
    <property type="protein sequence ID" value="ENSATEP00000013860.2"/>
    <property type="gene ID" value="ENSATEG00000009655.2"/>
</dbReference>
<dbReference type="STRING" id="64144.ENSATEP00000013860"/>
<reference evidence="12" key="2">
    <citation type="submission" date="2025-08" db="UniProtKB">
        <authorList>
            <consortium name="Ensembl"/>
        </authorList>
    </citation>
    <scope>IDENTIFICATION</scope>
</reference>
<evidence type="ECO:0000256" key="8">
    <source>
        <dbReference type="ARBA" id="ARBA00023242"/>
    </source>
</evidence>
<comment type="subcellular location">
    <subcellularLocation>
        <location evidence="2">Cytoplasm</location>
    </subcellularLocation>
    <subcellularLocation>
        <location evidence="1">Nucleus</location>
    </subcellularLocation>
</comment>
<reference evidence="12" key="3">
    <citation type="submission" date="2025-09" db="UniProtKB">
        <authorList>
            <consortium name="Ensembl"/>
        </authorList>
    </citation>
    <scope>IDENTIFICATION</scope>
</reference>
<feature type="region of interest" description="Disordered" evidence="11">
    <location>
        <begin position="53"/>
        <end position="79"/>
    </location>
</feature>
<name>A0A3Q1I137_ANATE</name>
<evidence type="ECO:0000256" key="10">
    <source>
        <dbReference type="ARBA" id="ARBA00045970"/>
    </source>
</evidence>
<evidence type="ECO:0000256" key="9">
    <source>
        <dbReference type="ARBA" id="ARBA00035304"/>
    </source>
</evidence>
<dbReference type="PANTHER" id="PTHR13445">
    <property type="entry name" value="TUMOR SUPPRESSING SUBTRANSFERABLE CANDIDATE 4 TSSC4"/>
    <property type="match status" value="1"/>
</dbReference>
<protein>
    <recommendedName>
        <fullName evidence="9">U5 small nuclear ribonucleoprotein TSSC4</fullName>
    </recommendedName>
</protein>
<organism evidence="12 13">
    <name type="scientific">Anabas testudineus</name>
    <name type="common">Climbing perch</name>
    <name type="synonym">Anthias testudineus</name>
    <dbReference type="NCBI Taxonomy" id="64144"/>
    <lineage>
        <taxon>Eukaryota</taxon>
        <taxon>Metazoa</taxon>
        <taxon>Chordata</taxon>
        <taxon>Craniata</taxon>
        <taxon>Vertebrata</taxon>
        <taxon>Euteleostomi</taxon>
        <taxon>Actinopterygii</taxon>
        <taxon>Neopterygii</taxon>
        <taxon>Teleostei</taxon>
        <taxon>Neoteleostei</taxon>
        <taxon>Acanthomorphata</taxon>
        <taxon>Anabantaria</taxon>
        <taxon>Anabantiformes</taxon>
        <taxon>Anabantoidei</taxon>
        <taxon>Anabantidae</taxon>
        <taxon>Anabas</taxon>
    </lineage>
</organism>
<dbReference type="GO" id="GO:0005737">
    <property type="term" value="C:cytoplasm"/>
    <property type="evidence" value="ECO:0007669"/>
    <property type="project" value="UniProtKB-SubCell"/>
</dbReference>
<dbReference type="Pfam" id="PF15264">
    <property type="entry name" value="TSSC4"/>
    <property type="match status" value="1"/>
</dbReference>
<evidence type="ECO:0000256" key="5">
    <source>
        <dbReference type="ARBA" id="ARBA00022664"/>
    </source>
</evidence>
<evidence type="ECO:0000256" key="7">
    <source>
        <dbReference type="ARBA" id="ARBA00023187"/>
    </source>
</evidence>
<evidence type="ECO:0000256" key="3">
    <source>
        <dbReference type="ARBA" id="ARBA00010362"/>
    </source>
</evidence>
<dbReference type="PANTHER" id="PTHR13445:SF3">
    <property type="entry name" value="U5 SMALL NUCLEAR RIBONUCLEOPROTEIN TSSC4"/>
    <property type="match status" value="1"/>
</dbReference>